<feature type="coiled-coil region" evidence="1">
    <location>
        <begin position="290"/>
        <end position="372"/>
    </location>
</feature>
<accession>A0A0F9CZ72</accession>
<evidence type="ECO:0000256" key="1">
    <source>
        <dbReference type="SAM" id="Coils"/>
    </source>
</evidence>
<evidence type="ECO:0000313" key="3">
    <source>
        <dbReference type="EMBL" id="KKL54703.1"/>
    </source>
</evidence>
<keyword evidence="2" id="KW-0812">Transmembrane</keyword>
<feature type="non-terminal residue" evidence="3">
    <location>
        <position position="1"/>
    </location>
</feature>
<dbReference type="AlphaFoldDB" id="A0A0F9CZ72"/>
<dbReference type="EMBL" id="LAZR01031106">
    <property type="protein sequence ID" value="KKL54703.1"/>
    <property type="molecule type" value="Genomic_DNA"/>
</dbReference>
<organism evidence="3">
    <name type="scientific">marine sediment metagenome</name>
    <dbReference type="NCBI Taxonomy" id="412755"/>
    <lineage>
        <taxon>unclassified sequences</taxon>
        <taxon>metagenomes</taxon>
        <taxon>ecological metagenomes</taxon>
    </lineage>
</organism>
<keyword evidence="2" id="KW-0472">Membrane</keyword>
<protein>
    <submittedName>
        <fullName evidence="3">Uncharacterized protein</fullName>
    </submittedName>
</protein>
<sequence length="587" mass="61189">MSLLIALFAGAGAAMLVMLSPAIFAGFVTLIKLIRTATAAMLAFNFAILANPFGAALTTILKVVAALVAFVTATFFVKKALDATSEAVVGLDDTLATLEATGLEAPAKLSQEFKTLSDDIKDAAAELKVYEEVLGFVGRIGIDNIDLLITRFETMATVEALGAKELGALAGKLMKTGDFMIPMALTVDNLAEAFFRFMIRVQNAKEAVDKMKTSNEVLRDAITQVAELDLRFQALQKGQQAVDLFDDVTVAVRAFSAAFADTNVSMKDRLILEAAFEAALIRNTVAEKALTEAEKARTKAARDLARASKRVATAMERAQNQIDRLRASNRALASGPESFEVFTKVELPLLRMEQALRKAGAAEDEIIEKTKEYKALLEAQLALTNRFARAADQMAAAVVNSFEDIIIKGGSVKDMLKDLARELFRVLLRATFLDPLLSALSGAFNIGGLFSGGGGGGGSASSTGGTSVNGGNGGAGATGAAAGTAGPLTEGVLNVEQFVPGAAGITPAAGGAAAAGGSSNLLGNVALANAIGGTLGNLGQRQPLAQTPAGGINPPVVPPPQFEPTATKFASALTEEERRRRLSDFIG</sequence>
<keyword evidence="2" id="KW-1133">Transmembrane helix</keyword>
<comment type="caution">
    <text evidence="3">The sequence shown here is derived from an EMBL/GenBank/DDBJ whole genome shotgun (WGS) entry which is preliminary data.</text>
</comment>
<gene>
    <name evidence="3" type="ORF">LCGC14_2262760</name>
</gene>
<keyword evidence="1" id="KW-0175">Coiled coil</keyword>
<name>A0A0F9CZ72_9ZZZZ</name>
<reference evidence="3" key="1">
    <citation type="journal article" date="2015" name="Nature">
        <title>Complex archaea that bridge the gap between prokaryotes and eukaryotes.</title>
        <authorList>
            <person name="Spang A."/>
            <person name="Saw J.H."/>
            <person name="Jorgensen S.L."/>
            <person name="Zaremba-Niedzwiedzka K."/>
            <person name="Martijn J."/>
            <person name="Lind A.E."/>
            <person name="van Eijk R."/>
            <person name="Schleper C."/>
            <person name="Guy L."/>
            <person name="Ettema T.J."/>
        </authorList>
    </citation>
    <scope>NUCLEOTIDE SEQUENCE</scope>
</reference>
<proteinExistence type="predicted"/>
<feature type="transmembrane region" description="Helical" evidence="2">
    <location>
        <begin position="55"/>
        <end position="77"/>
    </location>
</feature>
<evidence type="ECO:0000256" key="2">
    <source>
        <dbReference type="SAM" id="Phobius"/>
    </source>
</evidence>